<feature type="chain" id="PRO_5017357880" evidence="2">
    <location>
        <begin position="32"/>
        <end position="58"/>
    </location>
</feature>
<evidence type="ECO:0000256" key="1">
    <source>
        <dbReference type="SAM" id="MobiDB-lite"/>
    </source>
</evidence>
<feature type="region of interest" description="Disordered" evidence="1">
    <location>
        <begin position="33"/>
        <end position="58"/>
    </location>
</feature>
<keyword evidence="4" id="KW-1185">Reference proteome</keyword>
<proteinExistence type="predicted"/>
<protein>
    <submittedName>
        <fullName evidence="3">Purple acid phosphatase 22-like</fullName>
    </submittedName>
</protein>
<dbReference type="Proteomes" id="UP000265520">
    <property type="component" value="Unassembled WGS sequence"/>
</dbReference>
<accession>A0A392U8G5</accession>
<comment type="caution">
    <text evidence="3">The sequence shown here is derived from an EMBL/GenBank/DDBJ whole genome shotgun (WGS) entry which is preliminary data.</text>
</comment>
<reference evidence="3 4" key="1">
    <citation type="journal article" date="2018" name="Front. Plant Sci.">
        <title>Red Clover (Trifolium pratense) and Zigzag Clover (T. medium) - A Picture of Genomic Similarities and Differences.</title>
        <authorList>
            <person name="Dluhosova J."/>
            <person name="Istvanek J."/>
            <person name="Nedelnik J."/>
            <person name="Repkova J."/>
        </authorList>
    </citation>
    <scope>NUCLEOTIDE SEQUENCE [LARGE SCALE GENOMIC DNA]</scope>
    <source>
        <strain evidence="4">cv. 10/8</strain>
        <tissue evidence="3">Leaf</tissue>
    </source>
</reference>
<keyword evidence="2" id="KW-0732">Signal</keyword>
<evidence type="ECO:0000313" key="3">
    <source>
        <dbReference type="EMBL" id="MCI69127.1"/>
    </source>
</evidence>
<feature type="non-terminal residue" evidence="3">
    <location>
        <position position="58"/>
    </location>
</feature>
<sequence length="58" mass="6675">MSMAKCNISLVVIPLFLHILCLLLFPHTLQSQENGFSRQPSREFVFTSHERSDSDPQQ</sequence>
<evidence type="ECO:0000313" key="4">
    <source>
        <dbReference type="Proteomes" id="UP000265520"/>
    </source>
</evidence>
<name>A0A392U8G5_9FABA</name>
<feature type="signal peptide" evidence="2">
    <location>
        <begin position="1"/>
        <end position="31"/>
    </location>
</feature>
<dbReference type="EMBL" id="LXQA010749780">
    <property type="protein sequence ID" value="MCI69127.1"/>
    <property type="molecule type" value="Genomic_DNA"/>
</dbReference>
<organism evidence="3 4">
    <name type="scientific">Trifolium medium</name>
    <dbReference type="NCBI Taxonomy" id="97028"/>
    <lineage>
        <taxon>Eukaryota</taxon>
        <taxon>Viridiplantae</taxon>
        <taxon>Streptophyta</taxon>
        <taxon>Embryophyta</taxon>
        <taxon>Tracheophyta</taxon>
        <taxon>Spermatophyta</taxon>
        <taxon>Magnoliopsida</taxon>
        <taxon>eudicotyledons</taxon>
        <taxon>Gunneridae</taxon>
        <taxon>Pentapetalae</taxon>
        <taxon>rosids</taxon>
        <taxon>fabids</taxon>
        <taxon>Fabales</taxon>
        <taxon>Fabaceae</taxon>
        <taxon>Papilionoideae</taxon>
        <taxon>50 kb inversion clade</taxon>
        <taxon>NPAAA clade</taxon>
        <taxon>Hologalegina</taxon>
        <taxon>IRL clade</taxon>
        <taxon>Trifolieae</taxon>
        <taxon>Trifolium</taxon>
    </lineage>
</organism>
<evidence type="ECO:0000256" key="2">
    <source>
        <dbReference type="SAM" id="SignalP"/>
    </source>
</evidence>
<feature type="compositionally biased region" description="Basic and acidic residues" evidence="1">
    <location>
        <begin position="48"/>
        <end position="58"/>
    </location>
</feature>
<dbReference type="AlphaFoldDB" id="A0A392U8G5"/>